<evidence type="ECO:0000256" key="2">
    <source>
        <dbReference type="ARBA" id="ARBA00023445"/>
    </source>
</evidence>
<dbReference type="PANTHER" id="PTHR10366">
    <property type="entry name" value="NAD DEPENDENT EPIMERASE/DEHYDRATASE"/>
    <property type="match status" value="1"/>
</dbReference>
<dbReference type="Gene3D" id="3.40.50.720">
    <property type="entry name" value="NAD(P)-binding Rossmann-like Domain"/>
    <property type="match status" value="1"/>
</dbReference>
<comment type="similarity">
    <text evidence="2">Belongs to the NAD(P)-dependent epimerase/dehydratase family. Dihydroflavonol-4-reductase subfamily.</text>
</comment>
<evidence type="ECO:0000313" key="4">
    <source>
        <dbReference type="EMBL" id="ODN78852.1"/>
    </source>
</evidence>
<keyword evidence="1" id="KW-0560">Oxidoreductase</keyword>
<dbReference type="Pfam" id="PF01370">
    <property type="entry name" value="Epimerase"/>
    <property type="match status" value="1"/>
</dbReference>
<reference evidence="4 5" key="1">
    <citation type="submission" date="2016-06" db="EMBL/GenBank/DDBJ databases">
        <title>Evolution of pathogenesis and genome organization in the Tremellales.</title>
        <authorList>
            <person name="Cuomo C."/>
            <person name="Litvintseva A."/>
            <person name="Heitman J."/>
            <person name="Chen Y."/>
            <person name="Sun S."/>
            <person name="Springer D."/>
            <person name="Dromer F."/>
            <person name="Young S."/>
            <person name="Zeng Q."/>
            <person name="Chapman S."/>
            <person name="Gujja S."/>
            <person name="Saif S."/>
            <person name="Birren B."/>
        </authorList>
    </citation>
    <scope>NUCLEOTIDE SEQUENCE [LARGE SCALE GENOMIC DNA]</scope>
    <source>
        <strain evidence="4 5">CBS 6039</strain>
    </source>
</reference>
<sequence length="349" mass="38290">MPAIKPGSLVLVTGASGYIAAHTVDTLLKRGFNVRGTVRSQSKGGYLANLFKNAKANFEYAIVGDIAEKGAFNEVVRGVDAVAHMASPCHYNAVDPAEMLGPAKSGTLGVLESLKRYNPDCKRVVVTSSVGAIINTDLLQQKPHKFTEADWNPVSLRVCEEKGRDADGANMYRASKTLAEQSFWKWIEDEKPSFDGVAINPSRVLGPIIQECASPESLNASVGYFYDWMIGKKTQDDLPDPGGNYVDVRDCAMGHVRALEVEEAAGQRFITGNNSYSGNDFALSIARAYFDLPNVPRGNPDPAYNQKLRDDYNFFDGSKATRVLGLQYRSRDETLGEMARSLRERFDAL</sequence>
<evidence type="ECO:0000256" key="1">
    <source>
        <dbReference type="ARBA" id="ARBA00023002"/>
    </source>
</evidence>
<comment type="caution">
    <text evidence="4">The sequence shown here is derived from an EMBL/GenBank/DDBJ whole genome shotgun (WGS) entry which is preliminary data.</text>
</comment>
<accession>A0A1E3HRB4</accession>
<evidence type="ECO:0000313" key="5">
    <source>
        <dbReference type="Proteomes" id="UP000094065"/>
    </source>
</evidence>
<dbReference type="GO" id="GO:0016616">
    <property type="term" value="F:oxidoreductase activity, acting on the CH-OH group of donors, NAD or NADP as acceptor"/>
    <property type="evidence" value="ECO:0007669"/>
    <property type="project" value="TreeGrafter"/>
</dbReference>
<protein>
    <recommendedName>
        <fullName evidence="3">NAD-dependent epimerase/dehydratase domain-containing protein</fullName>
    </recommendedName>
</protein>
<dbReference type="Proteomes" id="UP000094065">
    <property type="component" value="Unassembled WGS sequence"/>
</dbReference>
<organism evidence="4 5">
    <name type="scientific">Cryptococcus amylolentus CBS 6039</name>
    <dbReference type="NCBI Taxonomy" id="1295533"/>
    <lineage>
        <taxon>Eukaryota</taxon>
        <taxon>Fungi</taxon>
        <taxon>Dikarya</taxon>
        <taxon>Basidiomycota</taxon>
        <taxon>Agaricomycotina</taxon>
        <taxon>Tremellomycetes</taxon>
        <taxon>Tremellales</taxon>
        <taxon>Cryptococcaceae</taxon>
        <taxon>Cryptococcus</taxon>
    </lineage>
</organism>
<dbReference type="AlphaFoldDB" id="A0A1E3HRB4"/>
<dbReference type="SUPFAM" id="SSF51735">
    <property type="entry name" value="NAD(P)-binding Rossmann-fold domains"/>
    <property type="match status" value="1"/>
</dbReference>
<dbReference type="RefSeq" id="XP_018993898.1">
    <property type="nucleotide sequence ID" value="XM_019138461.1"/>
</dbReference>
<gene>
    <name evidence="4" type="ORF">L202_04394</name>
</gene>
<feature type="domain" description="NAD-dependent epimerase/dehydratase" evidence="3">
    <location>
        <begin position="10"/>
        <end position="263"/>
    </location>
</feature>
<dbReference type="InterPro" id="IPR001509">
    <property type="entry name" value="Epimerase_deHydtase"/>
</dbReference>
<dbReference type="STRING" id="1295533.A0A1E3HRB4"/>
<keyword evidence="5" id="KW-1185">Reference proteome</keyword>
<dbReference type="EMBL" id="AWGJ01000006">
    <property type="protein sequence ID" value="ODN78852.1"/>
    <property type="molecule type" value="Genomic_DNA"/>
</dbReference>
<dbReference type="FunFam" id="3.40.50.720:FF:000191">
    <property type="entry name" value="Methylglyoxal reductase (NADPH-dependent)"/>
    <property type="match status" value="1"/>
</dbReference>
<evidence type="ECO:0000259" key="3">
    <source>
        <dbReference type="Pfam" id="PF01370"/>
    </source>
</evidence>
<dbReference type="InterPro" id="IPR036291">
    <property type="entry name" value="NAD(P)-bd_dom_sf"/>
</dbReference>
<dbReference type="GeneID" id="30155703"/>
<dbReference type="PANTHER" id="PTHR10366:SF564">
    <property type="entry name" value="STEROL-4-ALPHA-CARBOXYLATE 3-DEHYDROGENASE, DECARBOXYLATING"/>
    <property type="match status" value="1"/>
</dbReference>
<dbReference type="OrthoDB" id="2735536at2759"/>
<dbReference type="InterPro" id="IPR050425">
    <property type="entry name" value="NAD(P)_dehydrat-like"/>
</dbReference>
<proteinExistence type="inferred from homology"/>
<name>A0A1E3HRB4_9TREE</name>